<dbReference type="AlphaFoldDB" id="A0A6N2YSF4"/>
<organism evidence="1">
    <name type="scientific">Hungatella hathewayi</name>
    <dbReference type="NCBI Taxonomy" id="154046"/>
    <lineage>
        <taxon>Bacteria</taxon>
        <taxon>Bacillati</taxon>
        <taxon>Bacillota</taxon>
        <taxon>Clostridia</taxon>
        <taxon>Lachnospirales</taxon>
        <taxon>Lachnospiraceae</taxon>
        <taxon>Hungatella</taxon>
    </lineage>
</organism>
<name>A0A6N2YSF4_9FIRM</name>
<reference evidence="1" key="1">
    <citation type="submission" date="2019-11" db="EMBL/GenBank/DDBJ databases">
        <authorList>
            <person name="Feng L."/>
        </authorList>
    </citation>
    <scope>NUCLEOTIDE SEQUENCE</scope>
    <source>
        <strain evidence="1">ChathewayiLFYP18</strain>
    </source>
</reference>
<dbReference type="EMBL" id="CACRUH010000011">
    <property type="protein sequence ID" value="VYT68738.1"/>
    <property type="molecule type" value="Genomic_DNA"/>
</dbReference>
<accession>A0A6N2YSF4</accession>
<proteinExistence type="predicted"/>
<sequence>MDILSLCALCILFAAAILPSIYRNLSQYTYSYASQPQSQYYFLCSQPQSQYFFLLIAASRITRITFTTRIPIAATIPT</sequence>
<evidence type="ECO:0000313" key="1">
    <source>
        <dbReference type="EMBL" id="VYT68738.1"/>
    </source>
</evidence>
<gene>
    <name evidence="1" type="ORF">CHLFYP18_05317</name>
</gene>
<protein>
    <submittedName>
        <fullName evidence="1">Uncharacterized protein</fullName>
    </submittedName>
</protein>